<dbReference type="EMBL" id="CZBA01000016">
    <property type="protein sequence ID" value="CUP80001.1"/>
    <property type="molecule type" value="Genomic_DNA"/>
</dbReference>
<dbReference type="GO" id="GO:0004725">
    <property type="term" value="F:protein tyrosine phosphatase activity"/>
    <property type="evidence" value="ECO:0007669"/>
    <property type="project" value="UniProtKB-EC"/>
</dbReference>
<dbReference type="GO" id="GO:0030145">
    <property type="term" value="F:manganese ion binding"/>
    <property type="evidence" value="ECO:0007669"/>
    <property type="project" value="InterPro"/>
</dbReference>
<dbReference type="SUPFAM" id="SSF89550">
    <property type="entry name" value="PHP domain-like"/>
    <property type="match status" value="1"/>
</dbReference>
<dbReference type="AlphaFoldDB" id="A0A174R762"/>
<proteinExistence type="inferred from homology"/>
<keyword evidence="4" id="KW-0904">Protein phosphatase</keyword>
<evidence type="ECO:0000256" key="5">
    <source>
        <dbReference type="ARBA" id="ARBA00051722"/>
    </source>
</evidence>
<dbReference type="PANTHER" id="PTHR39181">
    <property type="entry name" value="TYROSINE-PROTEIN PHOSPHATASE YWQE"/>
    <property type="match status" value="1"/>
</dbReference>
<evidence type="ECO:0000256" key="1">
    <source>
        <dbReference type="ARBA" id="ARBA00005750"/>
    </source>
</evidence>
<dbReference type="EC" id="3.1.3.48" evidence="2"/>
<reference evidence="6 7" key="1">
    <citation type="submission" date="2015-09" db="EMBL/GenBank/DDBJ databases">
        <authorList>
            <consortium name="Pathogen Informatics"/>
        </authorList>
    </citation>
    <scope>NUCLEOTIDE SEQUENCE [LARGE SCALE GENOMIC DNA]</scope>
    <source>
        <strain evidence="6 7">2789STDY5834921</strain>
    </source>
</reference>
<organism evidence="6 7">
    <name type="scientific">Blautia obeum</name>
    <dbReference type="NCBI Taxonomy" id="40520"/>
    <lineage>
        <taxon>Bacteria</taxon>
        <taxon>Bacillati</taxon>
        <taxon>Bacillota</taxon>
        <taxon>Clostridia</taxon>
        <taxon>Lachnospirales</taxon>
        <taxon>Lachnospiraceae</taxon>
        <taxon>Blautia</taxon>
    </lineage>
</organism>
<comment type="catalytic activity">
    <reaction evidence="5">
        <text>O-phospho-L-tyrosyl-[protein] + H2O = L-tyrosyl-[protein] + phosphate</text>
        <dbReference type="Rhea" id="RHEA:10684"/>
        <dbReference type="Rhea" id="RHEA-COMP:10136"/>
        <dbReference type="Rhea" id="RHEA-COMP:20101"/>
        <dbReference type="ChEBI" id="CHEBI:15377"/>
        <dbReference type="ChEBI" id="CHEBI:43474"/>
        <dbReference type="ChEBI" id="CHEBI:46858"/>
        <dbReference type="ChEBI" id="CHEBI:61978"/>
        <dbReference type="EC" id="3.1.3.48"/>
    </reaction>
</comment>
<dbReference type="Pfam" id="PF19567">
    <property type="entry name" value="CpsB_CapC"/>
    <property type="match status" value="1"/>
</dbReference>
<dbReference type="PANTHER" id="PTHR39181:SF1">
    <property type="entry name" value="TYROSINE-PROTEIN PHOSPHATASE YWQE"/>
    <property type="match status" value="1"/>
</dbReference>
<evidence type="ECO:0000256" key="2">
    <source>
        <dbReference type="ARBA" id="ARBA00013064"/>
    </source>
</evidence>
<keyword evidence="3 6" id="KW-0378">Hydrolase</keyword>
<evidence type="ECO:0000256" key="4">
    <source>
        <dbReference type="ARBA" id="ARBA00022912"/>
    </source>
</evidence>
<accession>A0A174R762</accession>
<evidence type="ECO:0000313" key="6">
    <source>
        <dbReference type="EMBL" id="CUP80001.1"/>
    </source>
</evidence>
<evidence type="ECO:0000256" key="3">
    <source>
        <dbReference type="ARBA" id="ARBA00022801"/>
    </source>
</evidence>
<protein>
    <recommendedName>
        <fullName evidence="2">protein-tyrosine-phosphatase</fullName>
        <ecNumber evidence="2">3.1.3.48</ecNumber>
    </recommendedName>
</protein>
<dbReference type="Proteomes" id="UP000095413">
    <property type="component" value="Unassembled WGS sequence"/>
</dbReference>
<dbReference type="InterPro" id="IPR016667">
    <property type="entry name" value="Caps_polysacc_synth_CpsB/CapC"/>
</dbReference>
<comment type="similarity">
    <text evidence="1">Belongs to the metallo-dependent hydrolases superfamily. CpsB/CapC family.</text>
</comment>
<gene>
    <name evidence="6" type="primary">ywqE_1</name>
    <name evidence="6" type="ORF">ERS852533_02601</name>
</gene>
<dbReference type="InterPro" id="IPR016195">
    <property type="entry name" value="Pol/histidinol_Pase-like"/>
</dbReference>
<dbReference type="Gene3D" id="3.20.20.140">
    <property type="entry name" value="Metal-dependent hydrolases"/>
    <property type="match status" value="1"/>
</dbReference>
<evidence type="ECO:0000313" key="7">
    <source>
        <dbReference type="Proteomes" id="UP000095413"/>
    </source>
</evidence>
<sequence>MVLKKEKIPLKILNGMEIFASEDIAQKIKNKQLSGINGTDYYLVEFPFDADPWWIRECLEDIFDTGKIPLIAHPERYFCIQDYPELIYEWVQNGCVTQMNKGSILGRFGRNVMETARILLKNDLISCIASDAHRSYIRTPHMGEAKKALVHIGGYGYAWHLTDENPERIIKNIQVPLHGRRPERRKKYFMPV</sequence>
<name>A0A174R762_9FIRM</name>